<keyword evidence="4" id="KW-1185">Reference proteome</keyword>
<reference evidence="3 4" key="2">
    <citation type="journal article" date="2017" name="Genome Announc.">
        <title>Draft Genome Sequences of Four Alkaliphilic Bacteria Belonging to the Anaerobacillus Genus.</title>
        <authorList>
            <person name="Bassil N.M."/>
            <person name="Lloyd J.R."/>
        </authorList>
    </citation>
    <scope>NUCLEOTIDE SEQUENCE [LARGE SCALE GENOMIC DNA]</scope>
    <source>
        <strain evidence="3 4">NB2006</strain>
    </source>
</reference>
<evidence type="ECO:0000313" key="1">
    <source>
        <dbReference type="EMBL" id="OIJ16395.1"/>
    </source>
</evidence>
<dbReference type="RefSeq" id="WP_071316796.1">
    <property type="nucleotide sequence ID" value="NZ_CP063356.2"/>
</dbReference>
<evidence type="ECO:0000313" key="4">
    <source>
        <dbReference type="Proteomes" id="UP000180175"/>
    </source>
</evidence>
<dbReference type="AlphaFoldDB" id="A0A1S2LYA9"/>
<protein>
    <submittedName>
        <fullName evidence="1">Uncharacterized protein</fullName>
    </submittedName>
</protein>
<dbReference type="Proteomes" id="UP000180175">
    <property type="component" value="Chromosome"/>
</dbReference>
<proteinExistence type="predicted"/>
<dbReference type="EMBL" id="LQXD01000076">
    <property type="protein sequence ID" value="OIJ20061.1"/>
    <property type="molecule type" value="Genomic_DNA"/>
</dbReference>
<reference evidence="3" key="4">
    <citation type="submission" date="2020-10" db="EMBL/GenBank/DDBJ databases">
        <authorList>
            <person name="Bassil N.M."/>
            <person name="Lloyd J.R."/>
        </authorList>
    </citation>
    <scope>NUCLEOTIDE SEQUENCE</scope>
    <source>
        <strain evidence="3">NB2006</strain>
    </source>
</reference>
<dbReference type="EMBL" id="LQXD01000102">
    <property type="protein sequence ID" value="OIJ16395.1"/>
    <property type="molecule type" value="Genomic_DNA"/>
</dbReference>
<reference evidence="1 4" key="1">
    <citation type="submission" date="2016-10" db="EMBL/GenBank/DDBJ databases">
        <title>Draft genome sequences of four alkaliphilic bacteria belonging to the Anaerobacillus genus.</title>
        <authorList>
            <person name="Bassil N.M."/>
            <person name="Lloyd J.R."/>
        </authorList>
    </citation>
    <scope>NUCLEOTIDE SEQUENCE [LARGE SCALE GENOMIC DNA]</scope>
    <source>
        <strain evidence="1 4">NB2006</strain>
    </source>
</reference>
<organism evidence="1 4">
    <name type="scientific">Anaerobacillus isosaccharinicus</name>
    <dbReference type="NCBI Taxonomy" id="1532552"/>
    <lineage>
        <taxon>Bacteria</taxon>
        <taxon>Bacillati</taxon>
        <taxon>Bacillota</taxon>
        <taxon>Bacilli</taxon>
        <taxon>Bacillales</taxon>
        <taxon>Bacillaceae</taxon>
        <taxon>Anaerobacillus</taxon>
    </lineage>
</organism>
<gene>
    <name evidence="3" type="ORF">AWH56_009095</name>
    <name evidence="2" type="ORF">AWH56_08825</name>
    <name evidence="1" type="ORF">AWH56_11380</name>
</gene>
<name>A0A1S2LYA9_9BACI</name>
<reference evidence="3 4" key="3">
    <citation type="journal article" date="2019" name="Int. J. Syst. Evol. Microbiol.">
        <title>Anaerobacillus isosaccharinicus sp. nov., an alkaliphilic bacterium which degrades isosaccharinic acid.</title>
        <authorList>
            <person name="Bassil N.M."/>
            <person name="Lloyd J.R."/>
        </authorList>
    </citation>
    <scope>NUCLEOTIDE SEQUENCE [LARGE SCALE GENOMIC DNA]</scope>
    <source>
        <strain evidence="3 4">NB2006</strain>
    </source>
</reference>
<evidence type="ECO:0000313" key="2">
    <source>
        <dbReference type="EMBL" id="OIJ20061.1"/>
    </source>
</evidence>
<sequence>MSEPTLFDFEFSELAKEMDQFLEKEQLPSTPVFEVGHLVKVRQPSELDDCEMFYYLSDYQKKKGKIVEVGEKYKPVAYFVDFGNGVAIFNEGELILIA</sequence>
<accession>A0A1S2LYA9</accession>
<dbReference type="EMBL" id="CP063356">
    <property type="protein sequence ID" value="QOY37718.1"/>
    <property type="molecule type" value="Genomic_DNA"/>
</dbReference>
<dbReference type="KEGG" id="aia:AWH56_009095"/>
<evidence type="ECO:0000313" key="3">
    <source>
        <dbReference type="EMBL" id="QOY37718.1"/>
    </source>
</evidence>